<reference evidence="11 12" key="1">
    <citation type="submission" date="2017-07" db="EMBL/GenBank/DDBJ databases">
        <title>Complete genome sequence of Actinoalloteichus hoggarensis DSM 45943, type strain of Actinoalloteichus hoggarensis.</title>
        <authorList>
            <person name="Ruckert C."/>
            <person name="Nouioui I."/>
            <person name="Willmese J."/>
            <person name="van Wezel G."/>
            <person name="Klenk H.-P."/>
            <person name="Kalinowski J."/>
            <person name="Zotchev S.B."/>
        </authorList>
    </citation>
    <scope>NUCLEOTIDE SEQUENCE [LARGE SCALE GENOMIC DNA]</scope>
    <source>
        <strain evidence="11 12">DSM 45943</strain>
    </source>
</reference>
<evidence type="ECO:0000256" key="3">
    <source>
        <dbReference type="ARBA" id="ARBA00022694"/>
    </source>
</evidence>
<dbReference type="SUPFAM" id="SSF52402">
    <property type="entry name" value="Adenine nucleotide alpha hydrolases-like"/>
    <property type="match status" value="1"/>
</dbReference>
<dbReference type="KEGG" id="ahg:AHOG_01530"/>
<feature type="binding site" evidence="7">
    <location>
        <begin position="75"/>
        <end position="80"/>
    </location>
    <ligand>
        <name>ATP</name>
        <dbReference type="ChEBI" id="CHEBI:30616"/>
    </ligand>
</feature>
<name>A0A221VXI8_9PSEU</name>
<evidence type="ECO:0000256" key="6">
    <source>
        <dbReference type="ARBA" id="ARBA00048539"/>
    </source>
</evidence>
<gene>
    <name evidence="7 11" type="primary">tilS</name>
    <name evidence="11" type="ORF">AHOG_01530</name>
</gene>
<keyword evidence="4 7" id="KW-0547">Nucleotide-binding</keyword>
<feature type="domain" description="tRNA(Ile)-lysidine synthase substrate-binding" evidence="10">
    <location>
        <begin position="298"/>
        <end position="360"/>
    </location>
</feature>
<feature type="compositionally biased region" description="Low complexity" evidence="8">
    <location>
        <begin position="1"/>
        <end position="12"/>
    </location>
</feature>
<keyword evidence="1 7" id="KW-0963">Cytoplasm</keyword>
<proteinExistence type="inferred from homology"/>
<keyword evidence="2 7" id="KW-0436">Ligase</keyword>
<dbReference type="InterPro" id="IPR014729">
    <property type="entry name" value="Rossmann-like_a/b/a_fold"/>
</dbReference>
<dbReference type="GO" id="GO:0005737">
    <property type="term" value="C:cytoplasm"/>
    <property type="evidence" value="ECO:0007669"/>
    <property type="project" value="UniProtKB-SubCell"/>
</dbReference>
<feature type="region of interest" description="Disordered" evidence="8">
    <location>
        <begin position="362"/>
        <end position="389"/>
    </location>
</feature>
<evidence type="ECO:0000256" key="4">
    <source>
        <dbReference type="ARBA" id="ARBA00022741"/>
    </source>
</evidence>
<dbReference type="PANTHER" id="PTHR43033">
    <property type="entry name" value="TRNA(ILE)-LYSIDINE SYNTHASE-RELATED"/>
    <property type="match status" value="1"/>
</dbReference>
<evidence type="ECO:0000313" key="12">
    <source>
        <dbReference type="Proteomes" id="UP000204221"/>
    </source>
</evidence>
<dbReference type="EMBL" id="CP022521">
    <property type="protein sequence ID" value="ASO17971.1"/>
    <property type="molecule type" value="Genomic_DNA"/>
</dbReference>
<feature type="region of interest" description="Disordered" evidence="8">
    <location>
        <begin position="1"/>
        <end position="42"/>
    </location>
</feature>
<dbReference type="PANTHER" id="PTHR43033:SF1">
    <property type="entry name" value="TRNA(ILE)-LYSIDINE SYNTHASE-RELATED"/>
    <property type="match status" value="1"/>
</dbReference>
<dbReference type="GO" id="GO:0005524">
    <property type="term" value="F:ATP binding"/>
    <property type="evidence" value="ECO:0007669"/>
    <property type="project" value="UniProtKB-UniRule"/>
</dbReference>
<dbReference type="NCBIfam" id="TIGR02432">
    <property type="entry name" value="lysidine_TilS_N"/>
    <property type="match status" value="1"/>
</dbReference>
<evidence type="ECO:0000313" key="11">
    <source>
        <dbReference type="EMBL" id="ASO17971.1"/>
    </source>
</evidence>
<dbReference type="OrthoDB" id="5244702at2"/>
<dbReference type="Pfam" id="PF01171">
    <property type="entry name" value="ATP_bind_3"/>
    <property type="match status" value="1"/>
</dbReference>
<dbReference type="InterPro" id="IPR015262">
    <property type="entry name" value="tRNA_Ile_lys_synt_subst-bd"/>
</dbReference>
<sequence>MTADSPSDVAPEPVEPVPAVPEADAGRRAGLADSVAPRGHEPGAALDEVRLAVRRLLEQAPERARQAGVLGVACSGGADSLALAGATVQAARRFGLAVHGLVVDHRLQADSAAVAAAAGRQLAALGCAEVHVLDVTVSGAGGPEAAARRARYEALRAARTHPDQLILLGHTRDDQAETVLLGLGRGSGPRSIAGMRRLDPPWARPLLQCTRATTEAACAALDVRPWRDPHNAEARFTRVRLRHEVLPLLEEVLHGGVAAALARTAEQLRDDLAALDAWADAALAEARDECHVDELGASALAALPAAVRTRVLRSWLRGEGVRDLSSGQLLAVDELVSRWRGQGGVWLTGGLVAARAHGRLALRKPDRRHGGDRLPSPAGPHSPTAAPSE</sequence>
<protein>
    <recommendedName>
        <fullName evidence="7">tRNA(Ile)-lysidine synthase</fullName>
        <ecNumber evidence="7">6.3.4.19</ecNumber>
    </recommendedName>
    <alternativeName>
        <fullName evidence="7">tRNA(Ile)-2-lysyl-cytidine synthase</fullName>
    </alternativeName>
    <alternativeName>
        <fullName evidence="7">tRNA(Ile)-lysidine synthetase</fullName>
    </alternativeName>
</protein>
<dbReference type="AlphaFoldDB" id="A0A221VXI8"/>
<dbReference type="SUPFAM" id="SSF82829">
    <property type="entry name" value="MesJ substrate recognition domain-like"/>
    <property type="match status" value="1"/>
</dbReference>
<dbReference type="Proteomes" id="UP000204221">
    <property type="component" value="Chromosome"/>
</dbReference>
<accession>A0A221VXI8</accession>
<dbReference type="Gene3D" id="1.20.59.20">
    <property type="match status" value="1"/>
</dbReference>
<evidence type="ECO:0000256" key="5">
    <source>
        <dbReference type="ARBA" id="ARBA00022840"/>
    </source>
</evidence>
<comment type="similarity">
    <text evidence="7">Belongs to the tRNA(Ile)-lysidine synthase family.</text>
</comment>
<evidence type="ECO:0000256" key="8">
    <source>
        <dbReference type="SAM" id="MobiDB-lite"/>
    </source>
</evidence>
<keyword evidence="5 7" id="KW-0067">ATP-binding</keyword>
<dbReference type="GO" id="GO:0006400">
    <property type="term" value="P:tRNA modification"/>
    <property type="evidence" value="ECO:0007669"/>
    <property type="project" value="UniProtKB-UniRule"/>
</dbReference>
<dbReference type="InterPro" id="IPR012094">
    <property type="entry name" value="tRNA_Ile_lys_synt"/>
</dbReference>
<evidence type="ECO:0000256" key="7">
    <source>
        <dbReference type="HAMAP-Rule" id="MF_01161"/>
    </source>
</evidence>
<keyword evidence="12" id="KW-1185">Reference proteome</keyword>
<dbReference type="Pfam" id="PF09179">
    <property type="entry name" value="TilS"/>
    <property type="match status" value="1"/>
</dbReference>
<keyword evidence="3 7" id="KW-0819">tRNA processing</keyword>
<evidence type="ECO:0000259" key="9">
    <source>
        <dbReference type="Pfam" id="PF01171"/>
    </source>
</evidence>
<dbReference type="InterPro" id="IPR012795">
    <property type="entry name" value="tRNA_Ile_lys_synt_N"/>
</dbReference>
<comment type="function">
    <text evidence="7">Ligates lysine onto the cytidine present at position 34 of the AUA codon-specific tRNA(Ile) that contains the anticodon CAU, in an ATP-dependent manner. Cytidine is converted to lysidine, thus changing the amino acid specificity of the tRNA from methionine to isoleucine.</text>
</comment>
<evidence type="ECO:0000259" key="10">
    <source>
        <dbReference type="Pfam" id="PF09179"/>
    </source>
</evidence>
<evidence type="ECO:0000256" key="1">
    <source>
        <dbReference type="ARBA" id="ARBA00022490"/>
    </source>
</evidence>
<comment type="catalytic activity">
    <reaction evidence="6 7">
        <text>cytidine(34) in tRNA(Ile2) + L-lysine + ATP = lysidine(34) in tRNA(Ile2) + AMP + diphosphate + H(+)</text>
        <dbReference type="Rhea" id="RHEA:43744"/>
        <dbReference type="Rhea" id="RHEA-COMP:10625"/>
        <dbReference type="Rhea" id="RHEA-COMP:10670"/>
        <dbReference type="ChEBI" id="CHEBI:15378"/>
        <dbReference type="ChEBI" id="CHEBI:30616"/>
        <dbReference type="ChEBI" id="CHEBI:32551"/>
        <dbReference type="ChEBI" id="CHEBI:33019"/>
        <dbReference type="ChEBI" id="CHEBI:82748"/>
        <dbReference type="ChEBI" id="CHEBI:83665"/>
        <dbReference type="ChEBI" id="CHEBI:456215"/>
        <dbReference type="EC" id="6.3.4.19"/>
    </reaction>
</comment>
<dbReference type="EC" id="6.3.4.19" evidence="7"/>
<comment type="subcellular location">
    <subcellularLocation>
        <location evidence="7">Cytoplasm</location>
    </subcellularLocation>
</comment>
<comment type="domain">
    <text evidence="7">The N-terminal region contains the highly conserved SGGXDS motif, predicted to be a P-loop motif involved in ATP binding.</text>
</comment>
<feature type="domain" description="tRNA(Ile)-lysidine/2-thiocytidine synthase N-terminal" evidence="9">
    <location>
        <begin position="71"/>
        <end position="244"/>
    </location>
</feature>
<dbReference type="Gene3D" id="3.40.50.620">
    <property type="entry name" value="HUPs"/>
    <property type="match status" value="1"/>
</dbReference>
<organism evidence="11 12">
    <name type="scientific">Actinoalloteichus hoggarensis</name>
    <dbReference type="NCBI Taxonomy" id="1470176"/>
    <lineage>
        <taxon>Bacteria</taxon>
        <taxon>Bacillati</taxon>
        <taxon>Actinomycetota</taxon>
        <taxon>Actinomycetes</taxon>
        <taxon>Pseudonocardiales</taxon>
        <taxon>Pseudonocardiaceae</taxon>
        <taxon>Actinoalloteichus</taxon>
    </lineage>
</organism>
<dbReference type="HAMAP" id="MF_01161">
    <property type="entry name" value="tRNA_Ile_lys_synt"/>
    <property type="match status" value="1"/>
</dbReference>
<dbReference type="GO" id="GO:0032267">
    <property type="term" value="F:tRNA(Ile)-lysidine synthase activity"/>
    <property type="evidence" value="ECO:0007669"/>
    <property type="project" value="UniProtKB-EC"/>
</dbReference>
<dbReference type="CDD" id="cd01992">
    <property type="entry name" value="TilS_N"/>
    <property type="match status" value="1"/>
</dbReference>
<evidence type="ECO:0000256" key="2">
    <source>
        <dbReference type="ARBA" id="ARBA00022598"/>
    </source>
</evidence>
<dbReference type="InterPro" id="IPR011063">
    <property type="entry name" value="TilS/TtcA_N"/>
</dbReference>
<dbReference type="RefSeq" id="WP_093939765.1">
    <property type="nucleotide sequence ID" value="NZ_CP022521.1"/>
</dbReference>